<reference evidence="5" key="1">
    <citation type="journal article" date="2019" name="Int. J. Syst. Evol. Microbiol.">
        <title>The Global Catalogue of Microorganisms (GCM) 10K type strain sequencing project: providing services to taxonomists for standard genome sequencing and annotation.</title>
        <authorList>
            <consortium name="The Broad Institute Genomics Platform"/>
            <consortium name="The Broad Institute Genome Sequencing Center for Infectious Disease"/>
            <person name="Wu L."/>
            <person name="Ma J."/>
        </authorList>
    </citation>
    <scope>NUCLEOTIDE SEQUENCE [LARGE SCALE GENOMIC DNA]</scope>
    <source>
        <strain evidence="5">JCM 17441</strain>
    </source>
</reference>
<proteinExistence type="predicted"/>
<evidence type="ECO:0000259" key="3">
    <source>
        <dbReference type="Pfam" id="PF19830"/>
    </source>
</evidence>
<keyword evidence="2" id="KW-1133">Transmembrane helix</keyword>
<feature type="domain" description="DUF6311" evidence="3">
    <location>
        <begin position="56"/>
        <end position="356"/>
    </location>
</feature>
<feature type="transmembrane region" description="Helical" evidence="2">
    <location>
        <begin position="316"/>
        <end position="335"/>
    </location>
</feature>
<dbReference type="EMBL" id="BAABAT010000001">
    <property type="protein sequence ID" value="GAA4243708.1"/>
    <property type="molecule type" value="Genomic_DNA"/>
</dbReference>
<feature type="transmembrane region" description="Helical" evidence="2">
    <location>
        <begin position="292"/>
        <end position="309"/>
    </location>
</feature>
<dbReference type="InterPro" id="IPR046278">
    <property type="entry name" value="DUF6311"/>
</dbReference>
<organism evidence="4 5">
    <name type="scientific">Dactylosporangium darangshiense</name>
    <dbReference type="NCBI Taxonomy" id="579108"/>
    <lineage>
        <taxon>Bacteria</taxon>
        <taxon>Bacillati</taxon>
        <taxon>Actinomycetota</taxon>
        <taxon>Actinomycetes</taxon>
        <taxon>Micromonosporales</taxon>
        <taxon>Micromonosporaceae</taxon>
        <taxon>Dactylosporangium</taxon>
    </lineage>
</organism>
<evidence type="ECO:0000313" key="4">
    <source>
        <dbReference type="EMBL" id="GAA4243708.1"/>
    </source>
</evidence>
<keyword evidence="2" id="KW-0472">Membrane</keyword>
<feature type="transmembrane region" description="Helical" evidence="2">
    <location>
        <begin position="355"/>
        <end position="380"/>
    </location>
</feature>
<feature type="transmembrane region" description="Helical" evidence="2">
    <location>
        <begin position="122"/>
        <end position="140"/>
    </location>
</feature>
<evidence type="ECO:0000313" key="5">
    <source>
        <dbReference type="Proteomes" id="UP001500620"/>
    </source>
</evidence>
<name>A0ABP8CV08_9ACTN</name>
<dbReference type="Proteomes" id="UP001500620">
    <property type="component" value="Unassembled WGS sequence"/>
</dbReference>
<protein>
    <recommendedName>
        <fullName evidence="3">DUF6311 domain-containing protein</fullName>
    </recommendedName>
</protein>
<accession>A0ABP8CV08</accession>
<evidence type="ECO:0000256" key="1">
    <source>
        <dbReference type="SAM" id="MobiDB-lite"/>
    </source>
</evidence>
<feature type="transmembrane region" description="Helical" evidence="2">
    <location>
        <begin position="191"/>
        <end position="210"/>
    </location>
</feature>
<gene>
    <name evidence="4" type="ORF">GCM10022255_003890</name>
</gene>
<keyword evidence="5" id="KW-1185">Reference proteome</keyword>
<keyword evidence="2" id="KW-0812">Transmembrane</keyword>
<feature type="region of interest" description="Disordered" evidence="1">
    <location>
        <begin position="412"/>
        <end position="453"/>
    </location>
</feature>
<feature type="transmembrane region" description="Helical" evidence="2">
    <location>
        <begin position="222"/>
        <end position="240"/>
    </location>
</feature>
<feature type="transmembrane region" description="Helical" evidence="2">
    <location>
        <begin position="85"/>
        <end position="110"/>
    </location>
</feature>
<evidence type="ECO:0000256" key="2">
    <source>
        <dbReference type="SAM" id="Phobius"/>
    </source>
</evidence>
<dbReference type="Pfam" id="PF19830">
    <property type="entry name" value="DUF6311"/>
    <property type="match status" value="1"/>
</dbReference>
<comment type="caution">
    <text evidence="4">The sequence shown here is derived from an EMBL/GenBank/DDBJ whole genome shotgun (WGS) entry which is preliminary data.</text>
</comment>
<sequence>MAILSFVIGAVYVLNELWADPNGRYLALNFQDSFTFEWFLTHATELFTKGETPFFSYDVNYPMGVNLMANTSILTLALPLTPVTLWLGAGVTFAIISTLAVAGTAVAWYWVLSRDFGRSRPAAYVGAAFLGFAPAIMSQLAGHPNIAGQGLIPLIVAAVFRMRHPGRTWRQGLVLAGLVLAQAGINEEMLFFTAMALFVFILAYVPWRDLPGYAKVMLPKCGVTLLVAGAVLAYPLYFQFTGPQAYHGLDSGVRSINLDVLGYTTFGRYSIGGDVAEAVRVNRGNASEENGFFGWPLCLVLVAAAIAMWRSRLSRALFVTAFFFVIMSFGDTLRIDAVEHTDWHGPWHWLALLPLFDSVVPTRLGLVVTAVAGVTIALIIDRLIVDRLRPPLDATAAVPVEAEILEADDPRLDPVPALVGSGPSDGESATARLDPPPAPPRRSAGSADDEPLPIERPGLVPAIAWVVALALALLPLVPTPQPAAERPPLPAIFANGNWRTELPPNPVVTVLPGGWVDNIKLMRLSTETNYEVKFNGGYFLGPNDTVPEDKNAHFGPGERPTVALMDRVRGQLASPDVTEQQKADMRADLQFWQATNIVIVIAYHNNVDVIRRTIDKLVAPEVGPGRLVGGVWLWDVRPISGA</sequence>